<dbReference type="PANTHER" id="PTHR12968">
    <property type="entry name" value="B9 DOMAIN-CONTAINING"/>
    <property type="match status" value="1"/>
</dbReference>
<keyword evidence="2" id="KW-0963">Cytoplasm</keyword>
<evidence type="ECO:0000313" key="9">
    <source>
        <dbReference type="EMBL" id="KPI89605.1"/>
    </source>
</evidence>
<evidence type="ECO:0000256" key="5">
    <source>
        <dbReference type="ARBA" id="ARBA00023273"/>
    </source>
</evidence>
<evidence type="ECO:0000256" key="3">
    <source>
        <dbReference type="ARBA" id="ARBA00022794"/>
    </source>
</evidence>
<evidence type="ECO:0000256" key="7">
    <source>
        <dbReference type="ARBA" id="ARBA00039274"/>
    </source>
</evidence>
<keyword evidence="10" id="KW-1185">Reference proteome</keyword>
<name>A0A0N1I7N8_LEPSE</name>
<proteinExistence type="inferred from homology"/>
<keyword evidence="3" id="KW-0970">Cilium biogenesis/degradation</keyword>
<dbReference type="Pfam" id="PF07162">
    <property type="entry name" value="B9-C2"/>
    <property type="match status" value="1"/>
</dbReference>
<dbReference type="AlphaFoldDB" id="A0A0N1I7N8"/>
<sequence length="246" mass="26676">MHSRSKNEAAERGGTKSGPPTASRLGKGFQVLVHGVLEGAECVEVGSMFARTQLFFGPDWSFLESSGGNGEEVDEETGGDLVVPAYSKNAEVVTQLSDCCKGPIPYFSFTAPFEFALASTNPFGWPQLVITFHTVEGAGGTVNRDGDERDKQLLGSGESIIGYGRCYIPMSSGYYTKDVPMMQLESATSQQAIIGFLTREKPVLRDLSYLCTGDDQVMLRARPLEGYARLNFSVMINGMESSGFEM</sequence>
<dbReference type="OMA" id="FTAPFEF"/>
<evidence type="ECO:0000256" key="1">
    <source>
        <dbReference type="ARBA" id="ARBA00004120"/>
    </source>
</evidence>
<evidence type="ECO:0000256" key="6">
    <source>
        <dbReference type="ARBA" id="ARBA00038411"/>
    </source>
</evidence>
<dbReference type="Proteomes" id="UP000038009">
    <property type="component" value="Unassembled WGS sequence"/>
</dbReference>
<dbReference type="VEuPathDB" id="TriTrypDB:Lsey_0020_0190"/>
<comment type="caution">
    <text evidence="9">The sequence shown here is derived from an EMBL/GenBank/DDBJ whole genome shotgun (WGS) entry which is preliminary data.</text>
</comment>
<evidence type="ECO:0000256" key="8">
    <source>
        <dbReference type="SAM" id="MobiDB-lite"/>
    </source>
</evidence>
<comment type="similarity">
    <text evidence="6">Belongs to the B9D family.</text>
</comment>
<dbReference type="OrthoDB" id="431939at2759"/>
<gene>
    <name evidence="9" type="ORF">ABL78_1270</name>
</gene>
<dbReference type="PANTHER" id="PTHR12968:SF1">
    <property type="entry name" value="B9 DOMAIN-CONTAINING PROTEIN 1"/>
    <property type="match status" value="1"/>
</dbReference>
<keyword evidence="4" id="KW-0206">Cytoskeleton</keyword>
<dbReference type="EMBL" id="LJSK01000020">
    <property type="protein sequence ID" value="KPI89605.1"/>
    <property type="molecule type" value="Genomic_DNA"/>
</dbReference>
<protein>
    <recommendedName>
        <fullName evidence="7">B9 domain-containing protein 1</fullName>
    </recommendedName>
</protein>
<accession>A0A0N1I7N8</accession>
<evidence type="ECO:0000256" key="4">
    <source>
        <dbReference type="ARBA" id="ARBA00023212"/>
    </source>
</evidence>
<evidence type="ECO:0000313" key="10">
    <source>
        <dbReference type="Proteomes" id="UP000038009"/>
    </source>
</evidence>
<reference evidence="9 10" key="1">
    <citation type="journal article" date="2015" name="PLoS Pathog.">
        <title>Leptomonas seymouri: Adaptations to the Dixenous Life Cycle Analyzed by Genome Sequencing, Transcriptome Profiling and Co-infection with Leishmania donovani.</title>
        <authorList>
            <person name="Kraeva N."/>
            <person name="Butenko A."/>
            <person name="Hlavacova J."/>
            <person name="Kostygov A."/>
            <person name="Myskova J."/>
            <person name="Grybchuk D."/>
            <person name="Lestinova T."/>
            <person name="Votypka J."/>
            <person name="Volf P."/>
            <person name="Opperdoes F."/>
            <person name="Flegontov P."/>
            <person name="Lukes J."/>
            <person name="Yurchenko V."/>
        </authorList>
    </citation>
    <scope>NUCLEOTIDE SEQUENCE [LARGE SCALE GENOMIC DNA]</scope>
    <source>
        <strain evidence="9 10">ATCC 30220</strain>
    </source>
</reference>
<dbReference type="GO" id="GO:0060271">
    <property type="term" value="P:cilium assembly"/>
    <property type="evidence" value="ECO:0007669"/>
    <property type="project" value="TreeGrafter"/>
</dbReference>
<feature type="region of interest" description="Disordered" evidence="8">
    <location>
        <begin position="1"/>
        <end position="23"/>
    </location>
</feature>
<dbReference type="PROSITE" id="PS51381">
    <property type="entry name" value="C2_B9"/>
    <property type="match status" value="1"/>
</dbReference>
<comment type="subcellular location">
    <subcellularLocation>
        <location evidence="1">Cytoplasm</location>
        <location evidence="1">Cytoskeleton</location>
        <location evidence="1">Cilium basal body</location>
    </subcellularLocation>
</comment>
<dbReference type="GO" id="GO:0036038">
    <property type="term" value="C:MKS complex"/>
    <property type="evidence" value="ECO:0007669"/>
    <property type="project" value="TreeGrafter"/>
</dbReference>
<keyword evidence="5" id="KW-0966">Cell projection</keyword>
<feature type="compositionally biased region" description="Basic and acidic residues" evidence="8">
    <location>
        <begin position="1"/>
        <end position="14"/>
    </location>
</feature>
<evidence type="ECO:0000256" key="2">
    <source>
        <dbReference type="ARBA" id="ARBA00022490"/>
    </source>
</evidence>
<dbReference type="InterPro" id="IPR010796">
    <property type="entry name" value="C2_B9-type_dom"/>
</dbReference>
<organism evidence="9 10">
    <name type="scientific">Leptomonas seymouri</name>
    <dbReference type="NCBI Taxonomy" id="5684"/>
    <lineage>
        <taxon>Eukaryota</taxon>
        <taxon>Discoba</taxon>
        <taxon>Euglenozoa</taxon>
        <taxon>Kinetoplastea</taxon>
        <taxon>Metakinetoplastina</taxon>
        <taxon>Trypanosomatida</taxon>
        <taxon>Trypanosomatidae</taxon>
        <taxon>Leishmaniinae</taxon>
        <taxon>Leptomonas</taxon>
    </lineage>
</organism>